<comment type="caution">
    <text evidence="2">The sequence shown here is derived from an EMBL/GenBank/DDBJ whole genome shotgun (WGS) entry which is preliminary data.</text>
</comment>
<dbReference type="InterPro" id="IPR038729">
    <property type="entry name" value="Rad50/SbcC_AAA"/>
</dbReference>
<keyword evidence="3" id="KW-1185">Reference proteome</keyword>
<dbReference type="SUPFAM" id="SSF52540">
    <property type="entry name" value="P-loop containing nucleoside triphosphate hydrolases"/>
    <property type="match status" value="1"/>
</dbReference>
<dbReference type="EMBL" id="JBFTEZ010000002">
    <property type="protein sequence ID" value="MEX6465966.1"/>
    <property type="molecule type" value="Genomic_DNA"/>
</dbReference>
<dbReference type="InterPro" id="IPR003959">
    <property type="entry name" value="ATPase_AAA_core"/>
</dbReference>
<name>A0ABV3YLV5_9ACTN</name>
<dbReference type="Proteomes" id="UP001560293">
    <property type="component" value="Unassembled WGS sequence"/>
</dbReference>
<dbReference type="RefSeq" id="WP_082767858.1">
    <property type="nucleotide sequence ID" value="NZ_JBFTEZ010000002.1"/>
</dbReference>
<evidence type="ECO:0000313" key="3">
    <source>
        <dbReference type="Proteomes" id="UP001560293"/>
    </source>
</evidence>
<dbReference type="PANTHER" id="PTHR43581">
    <property type="entry name" value="ATP/GTP PHOSPHATASE"/>
    <property type="match status" value="1"/>
</dbReference>
<reference evidence="3" key="1">
    <citation type="submission" date="2024-07" db="EMBL/GenBank/DDBJ databases">
        <title>Pseudomonas strain that inhibits Aeromonas fish pathogens.</title>
        <authorList>
            <person name="Wildschutte H."/>
        </authorList>
    </citation>
    <scope>NUCLEOTIDE SEQUENCE [LARGE SCALE GENOMIC DNA]</scope>
    <source>
        <strain evidence="3">n60</strain>
    </source>
</reference>
<dbReference type="InterPro" id="IPR003593">
    <property type="entry name" value="AAA+_ATPase"/>
</dbReference>
<dbReference type="PANTHER" id="PTHR43581:SF2">
    <property type="entry name" value="EXCINUCLEASE ATPASE SUBUNIT"/>
    <property type="match status" value="1"/>
</dbReference>
<gene>
    <name evidence="2" type="ORF">AB6N35_16770</name>
</gene>
<dbReference type="Gene3D" id="3.40.50.300">
    <property type="entry name" value="P-loop containing nucleotide triphosphate hydrolases"/>
    <property type="match status" value="2"/>
</dbReference>
<evidence type="ECO:0000259" key="1">
    <source>
        <dbReference type="SMART" id="SM00382"/>
    </source>
</evidence>
<dbReference type="InterPro" id="IPR051396">
    <property type="entry name" value="Bact_Antivir_Def_Nuclease"/>
</dbReference>
<dbReference type="SMART" id="SM00382">
    <property type="entry name" value="AAA"/>
    <property type="match status" value="1"/>
</dbReference>
<dbReference type="InterPro" id="IPR027417">
    <property type="entry name" value="P-loop_NTPase"/>
</dbReference>
<sequence length="466" mass="52022">MSYLPQDAHHPPEPQDVPGFARLRVFDFQQFDNVDIDLSGRLTVITGANGAGKTTILKILGNHFNWHSSFLTSPTKAAREANRKARLDALLGFDDEILAQIRDELQELERRRRDAPPHYPKDLEEPQYVGELRYRGGLSSLIQHYGHPDALEFSIGLVKQQNVAGLYIGSHRAISPYRQVDSIPAEFSPPETILETFINQLRGALGHSNYGTERDGGSIYEMKKTLLAAALYGEGNTSVHPDTTAAAVWDGFQDVLRQILPTETRFKRLSSRPPEIVVETTRGDYTIDSLSGGLRALFELAWQIHLKSFGAEHFTVCIDEPENHLHPSLQRSLVPNLMAAFPNANFVLSTHSPFVVTASEESAVYALLYTDENRVVSQELDFRDRALSAEATLTEVLGVESTSPLWVERKYRQIVNRFLGLPLGPQMLEELLEELEESGLGNLVPDAISKVVDLEQANDSKPESDL</sequence>
<dbReference type="Pfam" id="PF13476">
    <property type="entry name" value="AAA_23"/>
    <property type="match status" value="1"/>
</dbReference>
<dbReference type="Pfam" id="PF13304">
    <property type="entry name" value="AAA_21"/>
    <property type="match status" value="1"/>
</dbReference>
<proteinExistence type="predicted"/>
<feature type="domain" description="AAA+ ATPase" evidence="1">
    <location>
        <begin position="39"/>
        <end position="403"/>
    </location>
</feature>
<organism evidence="2 3">
    <name type="scientific">Dietzia cinnamea</name>
    <dbReference type="NCBI Taxonomy" id="321318"/>
    <lineage>
        <taxon>Bacteria</taxon>
        <taxon>Bacillati</taxon>
        <taxon>Actinomycetota</taxon>
        <taxon>Actinomycetes</taxon>
        <taxon>Mycobacteriales</taxon>
        <taxon>Dietziaceae</taxon>
        <taxon>Dietzia</taxon>
    </lineage>
</organism>
<dbReference type="CDD" id="cd00267">
    <property type="entry name" value="ABC_ATPase"/>
    <property type="match status" value="1"/>
</dbReference>
<protein>
    <submittedName>
        <fullName evidence="2">AAA family ATPase</fullName>
    </submittedName>
</protein>
<accession>A0ABV3YLV5</accession>
<evidence type="ECO:0000313" key="2">
    <source>
        <dbReference type="EMBL" id="MEX6465966.1"/>
    </source>
</evidence>